<comment type="caution">
    <text evidence="3">The sequence shown here is derived from an EMBL/GenBank/DDBJ whole genome shotgun (WGS) entry which is preliminary data.</text>
</comment>
<evidence type="ECO:0000259" key="2">
    <source>
        <dbReference type="Pfam" id="PF04677"/>
    </source>
</evidence>
<evidence type="ECO:0000256" key="1">
    <source>
        <dbReference type="SAM" id="MobiDB-lite"/>
    </source>
</evidence>
<dbReference type="GO" id="GO:0071014">
    <property type="term" value="C:post-mRNA release spliceosomal complex"/>
    <property type="evidence" value="ECO:0007669"/>
    <property type="project" value="TreeGrafter"/>
</dbReference>
<feature type="domain" description="Cwf19-like C-terminal" evidence="2">
    <location>
        <begin position="310"/>
        <end position="419"/>
    </location>
</feature>
<accession>A0AAV8AFZ3</accession>
<feature type="compositionally biased region" description="Basic and acidic residues" evidence="1">
    <location>
        <begin position="285"/>
        <end position="300"/>
    </location>
</feature>
<dbReference type="Proteomes" id="UP001146793">
    <property type="component" value="Unassembled WGS sequence"/>
</dbReference>
<dbReference type="InterPro" id="IPR006768">
    <property type="entry name" value="Cwf19-like_C_dom-1"/>
</dbReference>
<feature type="compositionally biased region" description="Acidic residues" evidence="1">
    <location>
        <begin position="301"/>
        <end position="313"/>
    </location>
</feature>
<gene>
    <name evidence="3" type="ORF">M0812_04066</name>
</gene>
<dbReference type="PANTHER" id="PTHR12072:SF4">
    <property type="entry name" value="CWF19-LIKE PROTEIN 1"/>
    <property type="match status" value="1"/>
</dbReference>
<dbReference type="PANTHER" id="PTHR12072">
    <property type="entry name" value="CWF19, CELL CYCLE CONTROL PROTEIN"/>
    <property type="match status" value="1"/>
</dbReference>
<sequence>MKLIIIHSGWDLTNLIEFQHILQETKGSFDTMIIIITLEKEDTNESVCQDVDKIQSGELVLPIETFFLMNRSPAELDLKKWTEKTEPYQVIKGVKLLPEIGIISKTNLTFVYLSSAYKSGFKNDFINKINSFPYVDLFVSHFWPRGIINYKETKEKIKRSQNGSNKVKDLLCYFDPRYIISGSDDLFFERVPYSTCKNYLTRFISLAKKHNKLHERYLIALELEKINKAISTNQTFTSQNNNDNYITMSGKQTNKKYTGRPWQQKIVQNLNEKKRKIIQLNPKNLNEKQNEKMNKNNKKEEEEEKDADEEEEEENNKKYVKCSFCLSSRSFPAHLVFSVGKFSFLTLKPDPIVQNHLQLITIPHTSTIRNDLSLKQEIASFENSLFNCCNSYKLELISFAIYSSSSFHFFIDYLPIENDLFIEFEKLLIPISSNLNIPLEHGSNQEIEKKIKTENLLLIKFGKNKNYFIKHHNPSNILQSILLSLNVISSKKNPNITKFAEMPQSEQFQIAQELQKKFDKFEPNF</sequence>
<dbReference type="GO" id="GO:0000398">
    <property type="term" value="P:mRNA splicing, via spliceosome"/>
    <property type="evidence" value="ECO:0007669"/>
    <property type="project" value="TreeGrafter"/>
</dbReference>
<dbReference type="InterPro" id="IPR040194">
    <property type="entry name" value="Cwf19-like"/>
</dbReference>
<protein>
    <submittedName>
        <fullName evidence="3">Cwf19-like protein</fullName>
    </submittedName>
</protein>
<dbReference type="EMBL" id="JANTQA010000008">
    <property type="protein sequence ID" value="KAJ3452301.1"/>
    <property type="molecule type" value="Genomic_DNA"/>
</dbReference>
<dbReference type="GO" id="GO:0061632">
    <property type="term" value="F:RNA lariat debranching enzyme activator activity"/>
    <property type="evidence" value="ECO:0007669"/>
    <property type="project" value="TreeGrafter"/>
</dbReference>
<organism evidence="3 4">
    <name type="scientific">Anaeramoeba flamelloides</name>
    <dbReference type="NCBI Taxonomy" id="1746091"/>
    <lineage>
        <taxon>Eukaryota</taxon>
        <taxon>Metamonada</taxon>
        <taxon>Anaeramoebidae</taxon>
        <taxon>Anaeramoeba</taxon>
    </lineage>
</organism>
<feature type="region of interest" description="Disordered" evidence="1">
    <location>
        <begin position="277"/>
        <end position="313"/>
    </location>
</feature>
<reference evidence="3" key="1">
    <citation type="submission" date="2022-08" db="EMBL/GenBank/DDBJ databases">
        <title>Novel sulphate-reducing endosymbionts in the free-living metamonad Anaeramoeba.</title>
        <authorList>
            <person name="Jerlstrom-Hultqvist J."/>
            <person name="Cepicka I."/>
            <person name="Gallot-Lavallee L."/>
            <person name="Salas-Leiva D."/>
            <person name="Curtis B.A."/>
            <person name="Zahonova K."/>
            <person name="Pipaliya S."/>
            <person name="Dacks J."/>
            <person name="Roger A.J."/>
        </authorList>
    </citation>
    <scope>NUCLEOTIDE SEQUENCE</scope>
    <source>
        <strain evidence="3">Busselton2</strain>
    </source>
</reference>
<dbReference type="Pfam" id="PF04677">
    <property type="entry name" value="CwfJ_C_1"/>
    <property type="match status" value="1"/>
</dbReference>
<dbReference type="AlphaFoldDB" id="A0AAV8AFZ3"/>
<evidence type="ECO:0000313" key="4">
    <source>
        <dbReference type="Proteomes" id="UP001146793"/>
    </source>
</evidence>
<proteinExistence type="predicted"/>
<name>A0AAV8AFZ3_9EUKA</name>
<evidence type="ECO:0000313" key="3">
    <source>
        <dbReference type="EMBL" id="KAJ3452301.1"/>
    </source>
</evidence>